<comment type="caution">
    <text evidence="1">The sequence shown here is derived from an EMBL/GenBank/DDBJ whole genome shotgun (WGS) entry which is preliminary data.</text>
</comment>
<dbReference type="Gene3D" id="3.20.20.210">
    <property type="match status" value="1"/>
</dbReference>
<dbReference type="SUPFAM" id="SSF51726">
    <property type="entry name" value="UROD/MetE-like"/>
    <property type="match status" value="1"/>
</dbReference>
<reference evidence="1 2" key="1">
    <citation type="submission" date="2020-08" db="EMBL/GenBank/DDBJ databases">
        <title>Sequencing the genomes of 1000 actinobacteria strains.</title>
        <authorList>
            <person name="Klenk H.-P."/>
        </authorList>
    </citation>
    <scope>NUCLEOTIDE SEQUENCE [LARGE SCALE GENOMIC DNA]</scope>
    <source>
        <strain evidence="1 2">DSM 22826</strain>
    </source>
</reference>
<gene>
    <name evidence="1" type="ORF">E9229_002844</name>
</gene>
<sequence length="330" mass="34658">MPGNDPIEAARIIRGELGEPNLPHLVELPDRGVGSDQLGRTAGMLLDLHVDVQPHGWRLVDRPGIDHRRAVSALRTDINVLADIVGEEEQPGNSLKLRIMGPATMAAGLYLPAGERALSDYGARRDIADSLAAGAAGHVRDALRTSGLRDITVQVDEPALGDVLAGTIPTASGYRTIRSIPRTEVTGWWATMTAALLEAGATEVVYAPTLAGDEPGKVFDAVFGAGAQGICVPVADLTTLGWEHCAAAVEAGHSLWLGLLTPGLTPPKVTEAVNRVLRPWNQVGLGNASLGSLGLLPTQGLADHSPETVRGVLSRLTQIADALDQVRLES</sequence>
<organism evidence="1 2">
    <name type="scientific">Paeniglutamicibacter cryotolerans</name>
    <dbReference type="NCBI Taxonomy" id="670079"/>
    <lineage>
        <taxon>Bacteria</taxon>
        <taxon>Bacillati</taxon>
        <taxon>Actinomycetota</taxon>
        <taxon>Actinomycetes</taxon>
        <taxon>Micrococcales</taxon>
        <taxon>Micrococcaceae</taxon>
        <taxon>Paeniglutamicibacter</taxon>
    </lineage>
</organism>
<evidence type="ECO:0000313" key="1">
    <source>
        <dbReference type="EMBL" id="MBB2996597.1"/>
    </source>
</evidence>
<accession>A0A839QL64</accession>
<protein>
    <recommendedName>
        <fullName evidence="3">Cobalamin-independent methionine synthase MetE C-terminal/archaeal domain-containing protein</fullName>
    </recommendedName>
</protein>
<dbReference type="EMBL" id="JACHVS010000002">
    <property type="protein sequence ID" value="MBB2996597.1"/>
    <property type="molecule type" value="Genomic_DNA"/>
</dbReference>
<keyword evidence="2" id="KW-1185">Reference proteome</keyword>
<proteinExistence type="predicted"/>
<dbReference type="AlphaFoldDB" id="A0A839QL64"/>
<evidence type="ECO:0008006" key="3">
    <source>
        <dbReference type="Google" id="ProtNLM"/>
    </source>
</evidence>
<dbReference type="RefSeq" id="WP_183512153.1">
    <property type="nucleotide sequence ID" value="NZ_BAABGK010000033.1"/>
</dbReference>
<name>A0A839QL64_9MICC</name>
<dbReference type="InterPro" id="IPR038071">
    <property type="entry name" value="UROD/MetE-like_sf"/>
</dbReference>
<dbReference type="Proteomes" id="UP000523000">
    <property type="component" value="Unassembled WGS sequence"/>
</dbReference>
<evidence type="ECO:0000313" key="2">
    <source>
        <dbReference type="Proteomes" id="UP000523000"/>
    </source>
</evidence>